<evidence type="ECO:0008006" key="4">
    <source>
        <dbReference type="Google" id="ProtNLM"/>
    </source>
</evidence>
<evidence type="ECO:0000256" key="1">
    <source>
        <dbReference type="SAM" id="SignalP"/>
    </source>
</evidence>
<dbReference type="EMBL" id="JAYWVC010000216">
    <property type="protein sequence ID" value="MED7827255.1"/>
    <property type="molecule type" value="Genomic_DNA"/>
</dbReference>
<evidence type="ECO:0000313" key="3">
    <source>
        <dbReference type="Proteomes" id="UP001333996"/>
    </source>
</evidence>
<proteinExistence type="predicted"/>
<evidence type="ECO:0000313" key="2">
    <source>
        <dbReference type="EMBL" id="MED7827255.1"/>
    </source>
</evidence>
<protein>
    <recommendedName>
        <fullName evidence="4">Secreted protein</fullName>
    </recommendedName>
</protein>
<feature type="chain" id="PRO_5045373057" description="Secreted protein" evidence="1">
    <location>
        <begin position="29"/>
        <end position="152"/>
    </location>
</feature>
<comment type="caution">
    <text evidence="2">The sequence shown here is derived from an EMBL/GenBank/DDBJ whole genome shotgun (WGS) entry which is preliminary data.</text>
</comment>
<feature type="signal peptide" evidence="1">
    <location>
        <begin position="1"/>
        <end position="28"/>
    </location>
</feature>
<gene>
    <name evidence="2" type="ORF">VXC91_36430</name>
</gene>
<dbReference type="RefSeq" id="WP_329511638.1">
    <property type="nucleotide sequence ID" value="NZ_BAAAYZ010000105.1"/>
</dbReference>
<keyword evidence="1" id="KW-0732">Signal</keyword>
<keyword evidence="3" id="KW-1185">Reference proteome</keyword>
<accession>A0ABU7FT17</accession>
<reference evidence="2" key="1">
    <citation type="submission" date="2024-01" db="EMBL/GenBank/DDBJ databases">
        <title>First draft genome sequence data of TA4-1, the type strain of Gram-positive actinobacterium Streptomyces chiangmaiensis.</title>
        <authorList>
            <person name="Yasawong M."/>
            <person name="Nantapong N."/>
        </authorList>
    </citation>
    <scope>NUCLEOTIDE SEQUENCE</scope>
    <source>
        <strain evidence="2">TA4-1</strain>
    </source>
</reference>
<sequence length="152" mass="16680">MRRSTLAMGTVIAASLATLLGPVSTAHAGPNCTLGFCSHTSNDSNLSVYIAKNWCWSTGTTGSATTSDPYCSSSSERMWISPGQDSPSGQDWDTFRVDAGWCYSVKFTEAEWYGLHEWWVTYNRVGQSTPFWVKVENNAIASVRAQRYGSCP</sequence>
<dbReference type="Proteomes" id="UP001333996">
    <property type="component" value="Unassembled WGS sequence"/>
</dbReference>
<name>A0ABU7FT17_9ACTN</name>
<organism evidence="2 3">
    <name type="scientific">Streptomyces chiangmaiensis</name>
    <dbReference type="NCBI Taxonomy" id="766497"/>
    <lineage>
        <taxon>Bacteria</taxon>
        <taxon>Bacillati</taxon>
        <taxon>Actinomycetota</taxon>
        <taxon>Actinomycetes</taxon>
        <taxon>Kitasatosporales</taxon>
        <taxon>Streptomycetaceae</taxon>
        <taxon>Streptomyces</taxon>
    </lineage>
</organism>